<protein>
    <submittedName>
        <fullName evidence="3">Bacteroides conjugative transposon TraM protein</fullName>
    </submittedName>
</protein>
<evidence type="ECO:0000256" key="1">
    <source>
        <dbReference type="SAM" id="Phobius"/>
    </source>
</evidence>
<sequence length="514" mass="57551">MKSLFEKRTEPVVYHKFYLLAQKRWAEKMKEFTDGLSKRKLIWALVLFTILTSGILIYNLYRSFYKEAEVSTASAIKTINLKNKTMEEKTVPLKESKKRKMLLMLPLITLPFLTFLFYSLGGGQAEAKTAENGQKKGFNFNLPLPKFKEDSALDKMSYYDQAAADSIKLREQIKKDPNYFDDKASEDKANSFSADDFESRILPKNRSAFHSQSFQDRNEQKVYEKLRALEKAISQPAASSYGQDMREFENYGSSKGESEDIKKLEGLMSALNAPAEADPELQQLGGMLENILDIQHPKRVQERLKQSSDSKKGKIYSVLKKTEENSISSLERNADSPSLLKTNAFYSLDEEQPSEAMQNAIGAVIHQTQTLVNGSVVKLRLSHDIFLQGTVIPKNAFLYGTAALKGERLEVKIASIQYSNSLFPVELAVYDMDGIEGIYIPGAVNRDVAKASADRSIQTLGLTGVSDSWGAQAAGMGIEAAKSLMGKKVKLIKAVVKAGYQVLLYDEKQKNVKP</sequence>
<dbReference type="Pfam" id="PF12508">
    <property type="entry name" value="Transposon_TraM"/>
    <property type="match status" value="1"/>
</dbReference>
<proteinExistence type="predicted"/>
<comment type="caution">
    <text evidence="3">The sequence shown here is derived from an EMBL/GenBank/DDBJ whole genome shotgun (WGS) entry which is preliminary data.</text>
</comment>
<organism evidence="3 4">
    <name type="scientific">Flavobacterium anhuiense</name>
    <dbReference type="NCBI Taxonomy" id="459526"/>
    <lineage>
        <taxon>Bacteria</taxon>
        <taxon>Pseudomonadati</taxon>
        <taxon>Bacteroidota</taxon>
        <taxon>Flavobacteriia</taxon>
        <taxon>Flavobacteriales</taxon>
        <taxon>Flavobacteriaceae</taxon>
        <taxon>Flavobacterium</taxon>
    </lineage>
</organism>
<keyword evidence="4" id="KW-1185">Reference proteome</keyword>
<feature type="domain" description="Conjugative transposon TraM C-terminal" evidence="2">
    <location>
        <begin position="361"/>
        <end position="504"/>
    </location>
</feature>
<reference evidence="3 4" key="1">
    <citation type="submission" date="2016-10" db="EMBL/GenBank/DDBJ databases">
        <authorList>
            <person name="Varghese N."/>
            <person name="Submissions S."/>
        </authorList>
    </citation>
    <scope>NUCLEOTIDE SEQUENCE [LARGE SCALE GENOMIC DNA]</scope>
    <source>
        <strain evidence="3 4">CGMCC 1.6859</strain>
    </source>
</reference>
<dbReference type="InterPro" id="IPR022187">
    <property type="entry name" value="Conjug_transposon_TraM"/>
</dbReference>
<feature type="transmembrane region" description="Helical" evidence="1">
    <location>
        <begin position="41"/>
        <end position="61"/>
    </location>
</feature>
<name>A0ABY0LWS1_9FLAO</name>
<dbReference type="InterPro" id="IPR055407">
    <property type="entry name" value="TraM_C"/>
</dbReference>
<gene>
    <name evidence="3" type="ORF">SAMN02927916_3140</name>
</gene>
<dbReference type="RefSeq" id="WP_317040788.1">
    <property type="nucleotide sequence ID" value="NZ_FMVC01000005.1"/>
</dbReference>
<keyword evidence="1" id="KW-0472">Membrane</keyword>
<dbReference type="EMBL" id="FMVC01000005">
    <property type="protein sequence ID" value="SCY74324.1"/>
    <property type="molecule type" value="Genomic_DNA"/>
</dbReference>
<evidence type="ECO:0000259" key="2">
    <source>
        <dbReference type="Pfam" id="PF12508"/>
    </source>
</evidence>
<keyword evidence="1" id="KW-0812">Transmembrane</keyword>
<dbReference type="NCBIfam" id="TIGR03779">
    <property type="entry name" value="Bac_Flav_CT_M"/>
    <property type="match status" value="1"/>
</dbReference>
<evidence type="ECO:0000313" key="4">
    <source>
        <dbReference type="Proteomes" id="UP000199307"/>
    </source>
</evidence>
<evidence type="ECO:0000313" key="3">
    <source>
        <dbReference type="EMBL" id="SCY74324.1"/>
    </source>
</evidence>
<accession>A0ABY0LWS1</accession>
<dbReference type="Proteomes" id="UP000199307">
    <property type="component" value="Unassembled WGS sequence"/>
</dbReference>
<keyword evidence="1" id="KW-1133">Transmembrane helix</keyword>
<feature type="transmembrane region" description="Helical" evidence="1">
    <location>
        <begin position="102"/>
        <end position="121"/>
    </location>
</feature>